<gene>
    <name evidence="10" type="ORF">ACFPOC_12335</name>
</gene>
<name>A0ABW0SDX4_9RHOB</name>
<dbReference type="Proteomes" id="UP001596056">
    <property type="component" value="Unassembled WGS sequence"/>
</dbReference>
<dbReference type="InterPro" id="IPR003688">
    <property type="entry name" value="TraG/VirD4"/>
</dbReference>
<dbReference type="CDD" id="cd01127">
    <property type="entry name" value="TrwB_TraG_TraD_VirD4"/>
    <property type="match status" value="2"/>
</dbReference>
<dbReference type="PANTHER" id="PTHR37937">
    <property type="entry name" value="CONJUGATIVE TRANSFER: DNA TRANSPORT"/>
    <property type="match status" value="1"/>
</dbReference>
<keyword evidence="4 9" id="KW-0812">Transmembrane</keyword>
<accession>A0ABW0SDX4</accession>
<evidence type="ECO:0000256" key="9">
    <source>
        <dbReference type="SAM" id="Phobius"/>
    </source>
</evidence>
<comment type="subcellular location">
    <subcellularLocation>
        <location evidence="1">Cell membrane</location>
        <topology evidence="1">Multi-pass membrane protein</topology>
    </subcellularLocation>
</comment>
<feature type="compositionally biased region" description="Low complexity" evidence="8">
    <location>
        <begin position="625"/>
        <end position="642"/>
    </location>
</feature>
<feature type="coiled-coil region" evidence="7">
    <location>
        <begin position="558"/>
        <end position="585"/>
    </location>
</feature>
<dbReference type="Pfam" id="PF02534">
    <property type="entry name" value="T4SS-DNA_transf"/>
    <property type="match status" value="1"/>
</dbReference>
<comment type="similarity">
    <text evidence="2">Belongs to the VirD4/TraG family.</text>
</comment>
<organism evidence="10 11">
    <name type="scientific">Rubellimicrobium aerolatum</name>
    <dbReference type="NCBI Taxonomy" id="490979"/>
    <lineage>
        <taxon>Bacteria</taxon>
        <taxon>Pseudomonadati</taxon>
        <taxon>Pseudomonadota</taxon>
        <taxon>Alphaproteobacteria</taxon>
        <taxon>Rhodobacterales</taxon>
        <taxon>Roseobacteraceae</taxon>
        <taxon>Rubellimicrobium</taxon>
    </lineage>
</organism>
<proteinExistence type="inferred from homology"/>
<keyword evidence="7" id="KW-0175">Coiled coil</keyword>
<evidence type="ECO:0000256" key="6">
    <source>
        <dbReference type="ARBA" id="ARBA00023136"/>
    </source>
</evidence>
<evidence type="ECO:0000313" key="11">
    <source>
        <dbReference type="Proteomes" id="UP001596056"/>
    </source>
</evidence>
<keyword evidence="5 9" id="KW-1133">Transmembrane helix</keyword>
<evidence type="ECO:0000256" key="2">
    <source>
        <dbReference type="ARBA" id="ARBA00008806"/>
    </source>
</evidence>
<evidence type="ECO:0000313" key="10">
    <source>
        <dbReference type="EMBL" id="MFC5567193.1"/>
    </source>
</evidence>
<dbReference type="EMBL" id="JBHSNA010000011">
    <property type="protein sequence ID" value="MFC5567193.1"/>
    <property type="molecule type" value="Genomic_DNA"/>
</dbReference>
<feature type="region of interest" description="Disordered" evidence="8">
    <location>
        <begin position="672"/>
        <end position="697"/>
    </location>
</feature>
<evidence type="ECO:0000256" key="3">
    <source>
        <dbReference type="ARBA" id="ARBA00022475"/>
    </source>
</evidence>
<keyword evidence="6 9" id="KW-0472">Membrane</keyword>
<dbReference type="SUPFAM" id="SSF52540">
    <property type="entry name" value="P-loop containing nucleoside triphosphate hydrolases"/>
    <property type="match status" value="1"/>
</dbReference>
<evidence type="ECO:0000256" key="5">
    <source>
        <dbReference type="ARBA" id="ARBA00022989"/>
    </source>
</evidence>
<comment type="caution">
    <text evidence="10">The sequence shown here is derived from an EMBL/GenBank/DDBJ whole genome shotgun (WGS) entry which is preliminary data.</text>
</comment>
<dbReference type="RefSeq" id="WP_209842140.1">
    <property type="nucleotide sequence ID" value="NZ_JAGGJP010000014.1"/>
</dbReference>
<evidence type="ECO:0000256" key="4">
    <source>
        <dbReference type="ARBA" id="ARBA00022692"/>
    </source>
</evidence>
<sequence>MDKRRVLAAGLSFSLLGAGFGYALASAYLTQRFGGSLQSPDFLFFLRNFAALRERAPTEFLIAAALVGGCVLFGLALTGVVAQEKLTTFGLTQWQTRAQMKRHGFLGPLGQGFVLGKLGDPKSRQPFLVSTEFPHALLVAPTGRGKGVGFVIPNLLTFRGSVVVLDVKGENFMETARQRQTMGNRVIRFAPADWSRKPSHRYNPLRRIFELKNPDQQLMELRLTAGLFLQTDSPGAAGFLEGAMDIFVAAGMLAFERGTPTLGAIYQIAATGGDKQRAYAKLANEVKNPAAHLLFENLGSTNVDTLTSCISVLMTAGLNAWANPAIQAATATSDFSFRDLRRTPHAVYLEVAPDMVRPLAPLIRLFFADLIASLQAKKPGPDEPWRVMILLDEFDRLGRMPIVAESIKMLRGYGGHLALVTQTIPALDEIYGENTRLSLQGGAGVKVYLTPSDPKTIEELSASTGMTTKRVISKSRPLGPHALKSRTLTERTEDAPLLSEDQARTMSLDDVVVVIDAQNPIRAKRIKYYDDVTLKAVHAAQAGDWPYPDPDALAVAEVVALRQRAEAAEEQNVLLSGRVAQIEANFKAMQAALAAKTAPQEPASPPTPPPKGGIASGPLSATPEPQAAVAAPSARRSRSAQVEPPAPLTLRPVVATEEEVQTLKGVIRQIDSIASDLSGSSEDADEARTRSRTSKLT</sequence>
<keyword evidence="11" id="KW-1185">Reference proteome</keyword>
<feature type="compositionally biased region" description="Pro residues" evidence="8">
    <location>
        <begin position="602"/>
        <end position="611"/>
    </location>
</feature>
<evidence type="ECO:0000256" key="7">
    <source>
        <dbReference type="SAM" id="Coils"/>
    </source>
</evidence>
<dbReference type="PANTHER" id="PTHR37937:SF1">
    <property type="entry name" value="CONJUGATIVE TRANSFER: DNA TRANSPORT"/>
    <property type="match status" value="1"/>
</dbReference>
<evidence type="ECO:0000256" key="8">
    <source>
        <dbReference type="SAM" id="MobiDB-lite"/>
    </source>
</evidence>
<dbReference type="Gene3D" id="3.40.50.300">
    <property type="entry name" value="P-loop containing nucleotide triphosphate hydrolases"/>
    <property type="match status" value="1"/>
</dbReference>
<feature type="transmembrane region" description="Helical" evidence="9">
    <location>
        <begin position="60"/>
        <end position="82"/>
    </location>
</feature>
<keyword evidence="3" id="KW-1003">Cell membrane</keyword>
<dbReference type="InterPro" id="IPR027417">
    <property type="entry name" value="P-loop_NTPase"/>
</dbReference>
<feature type="region of interest" description="Disordered" evidence="8">
    <location>
        <begin position="593"/>
        <end position="654"/>
    </location>
</feature>
<dbReference type="InterPro" id="IPR051539">
    <property type="entry name" value="T4SS-coupling_protein"/>
</dbReference>
<evidence type="ECO:0000256" key="1">
    <source>
        <dbReference type="ARBA" id="ARBA00004651"/>
    </source>
</evidence>
<protein>
    <submittedName>
        <fullName evidence="10">Type IV secretory system conjugative DNA transfer family protein</fullName>
    </submittedName>
</protein>
<reference evidence="11" key="1">
    <citation type="journal article" date="2019" name="Int. J. Syst. Evol. Microbiol.">
        <title>The Global Catalogue of Microorganisms (GCM) 10K type strain sequencing project: providing services to taxonomists for standard genome sequencing and annotation.</title>
        <authorList>
            <consortium name="The Broad Institute Genomics Platform"/>
            <consortium name="The Broad Institute Genome Sequencing Center for Infectious Disease"/>
            <person name="Wu L."/>
            <person name="Ma J."/>
        </authorList>
    </citation>
    <scope>NUCLEOTIDE SEQUENCE [LARGE SCALE GENOMIC DNA]</scope>
    <source>
        <strain evidence="11">KACC 11588</strain>
    </source>
</reference>